<evidence type="ECO:0000256" key="4">
    <source>
        <dbReference type="ARBA" id="ARBA00022794"/>
    </source>
</evidence>
<evidence type="ECO:0000259" key="11">
    <source>
        <dbReference type="Pfam" id="PF17749"/>
    </source>
</evidence>
<dbReference type="InterPro" id="IPR040468">
    <property type="entry name" value="TRAF3IP1_N"/>
</dbReference>
<accession>A0A915DC27</accession>
<dbReference type="Pfam" id="PF10243">
    <property type="entry name" value="MIP-T3"/>
    <property type="match status" value="1"/>
</dbReference>
<proteinExistence type="inferred from homology"/>
<evidence type="ECO:0000256" key="5">
    <source>
        <dbReference type="ARBA" id="ARBA00023054"/>
    </source>
</evidence>
<keyword evidence="4" id="KW-0970">Cilium biogenesis/degradation</keyword>
<reference evidence="13" key="1">
    <citation type="submission" date="2022-11" db="UniProtKB">
        <authorList>
            <consortium name="WormBaseParasite"/>
        </authorList>
    </citation>
    <scope>IDENTIFICATION</scope>
</reference>
<feature type="domain" description="TRAF3-interacting protein 1 C-terminal" evidence="11">
    <location>
        <begin position="395"/>
        <end position="521"/>
    </location>
</feature>
<feature type="region of interest" description="Disordered" evidence="9">
    <location>
        <begin position="117"/>
        <end position="323"/>
    </location>
</feature>
<dbReference type="Pfam" id="PF17749">
    <property type="entry name" value="MIP-T3_C"/>
    <property type="match status" value="1"/>
</dbReference>
<evidence type="ECO:0000256" key="2">
    <source>
        <dbReference type="ARBA" id="ARBA00004430"/>
    </source>
</evidence>
<protein>
    <submittedName>
        <fullName evidence="13">Uncharacterized protein</fullName>
    </submittedName>
</protein>
<dbReference type="GO" id="GO:0005930">
    <property type="term" value="C:axoneme"/>
    <property type="evidence" value="ECO:0007669"/>
    <property type="project" value="UniProtKB-SubCell"/>
</dbReference>
<feature type="compositionally biased region" description="Basic and acidic residues" evidence="9">
    <location>
        <begin position="136"/>
        <end position="175"/>
    </location>
</feature>
<evidence type="ECO:0000256" key="1">
    <source>
        <dbReference type="ARBA" id="ARBA00004120"/>
    </source>
</evidence>
<dbReference type="InterPro" id="IPR018799">
    <property type="entry name" value="TRAF3IP1"/>
</dbReference>
<feature type="domain" description="TRAF3-interacting protein 1 N-terminal" evidence="10">
    <location>
        <begin position="4"/>
        <end position="111"/>
    </location>
</feature>
<dbReference type="PANTHER" id="PTHR31363:SF0">
    <property type="entry name" value="TRAF3-INTERACTING PROTEIN 1"/>
    <property type="match status" value="1"/>
</dbReference>
<evidence type="ECO:0000256" key="8">
    <source>
        <dbReference type="ARBA" id="ARBA00043971"/>
    </source>
</evidence>
<dbReference type="Proteomes" id="UP000887574">
    <property type="component" value="Unplaced"/>
</dbReference>
<dbReference type="GO" id="GO:0030992">
    <property type="term" value="C:intraciliary transport particle B"/>
    <property type="evidence" value="ECO:0007669"/>
    <property type="project" value="TreeGrafter"/>
</dbReference>
<dbReference type="GO" id="GO:0042073">
    <property type="term" value="P:intraciliary transport"/>
    <property type="evidence" value="ECO:0007669"/>
    <property type="project" value="TreeGrafter"/>
</dbReference>
<evidence type="ECO:0000313" key="13">
    <source>
        <dbReference type="WBParaSite" id="jg18063"/>
    </source>
</evidence>
<dbReference type="PANTHER" id="PTHR31363">
    <property type="entry name" value="TRAF3-INTERACTING PROTEIN 1"/>
    <property type="match status" value="1"/>
</dbReference>
<dbReference type="GO" id="GO:0008017">
    <property type="term" value="F:microtubule binding"/>
    <property type="evidence" value="ECO:0007669"/>
    <property type="project" value="InterPro"/>
</dbReference>
<evidence type="ECO:0000256" key="9">
    <source>
        <dbReference type="SAM" id="MobiDB-lite"/>
    </source>
</evidence>
<dbReference type="GO" id="GO:0036064">
    <property type="term" value="C:ciliary basal body"/>
    <property type="evidence" value="ECO:0007669"/>
    <property type="project" value="TreeGrafter"/>
</dbReference>
<dbReference type="WBParaSite" id="jg18063">
    <property type="protein sequence ID" value="jg18063"/>
    <property type="gene ID" value="jg18063"/>
</dbReference>
<keyword evidence="5" id="KW-0175">Coiled coil</keyword>
<keyword evidence="7" id="KW-0966">Cell projection</keyword>
<evidence type="ECO:0000256" key="6">
    <source>
        <dbReference type="ARBA" id="ARBA00023212"/>
    </source>
</evidence>
<evidence type="ECO:0000256" key="3">
    <source>
        <dbReference type="ARBA" id="ARBA00022490"/>
    </source>
</evidence>
<dbReference type="InterPro" id="IPR042576">
    <property type="entry name" value="TRAF3IP1_N_sf"/>
</dbReference>
<evidence type="ECO:0000256" key="7">
    <source>
        <dbReference type="ARBA" id="ARBA00023273"/>
    </source>
</evidence>
<dbReference type="GO" id="GO:0070507">
    <property type="term" value="P:regulation of microtubule cytoskeleton organization"/>
    <property type="evidence" value="ECO:0007669"/>
    <property type="project" value="TreeGrafter"/>
</dbReference>
<dbReference type="AlphaFoldDB" id="A0A915DC27"/>
<evidence type="ECO:0000313" key="12">
    <source>
        <dbReference type="Proteomes" id="UP000887574"/>
    </source>
</evidence>
<feature type="compositionally biased region" description="Basic and acidic residues" evidence="9">
    <location>
        <begin position="183"/>
        <end position="211"/>
    </location>
</feature>
<dbReference type="Gene3D" id="1.10.418.50">
    <property type="entry name" value="Microtubule-binding protein MIP-T3"/>
    <property type="match status" value="1"/>
</dbReference>
<evidence type="ECO:0000259" key="10">
    <source>
        <dbReference type="Pfam" id="PF10243"/>
    </source>
</evidence>
<organism evidence="12 13">
    <name type="scientific">Ditylenchus dipsaci</name>
    <dbReference type="NCBI Taxonomy" id="166011"/>
    <lineage>
        <taxon>Eukaryota</taxon>
        <taxon>Metazoa</taxon>
        <taxon>Ecdysozoa</taxon>
        <taxon>Nematoda</taxon>
        <taxon>Chromadorea</taxon>
        <taxon>Rhabditida</taxon>
        <taxon>Tylenchina</taxon>
        <taxon>Tylenchomorpha</taxon>
        <taxon>Sphaerularioidea</taxon>
        <taxon>Anguinidae</taxon>
        <taxon>Anguininae</taxon>
        <taxon>Ditylenchus</taxon>
    </lineage>
</organism>
<feature type="compositionally biased region" description="Polar residues" evidence="9">
    <location>
        <begin position="219"/>
        <end position="230"/>
    </location>
</feature>
<name>A0A915DC27_9BILA</name>
<comment type="similarity">
    <text evidence="8">Belongs to the TRAF3IP1 family.</text>
</comment>
<comment type="subcellular location">
    <subcellularLocation>
        <location evidence="2">Cytoplasm</location>
        <location evidence="2">Cytoskeleton</location>
        <location evidence="2">Cilium axoneme</location>
    </subcellularLocation>
    <subcellularLocation>
        <location evidence="1">Cytoplasm</location>
        <location evidence="1">Cytoskeleton</location>
        <location evidence="1">Cilium basal body</location>
    </subcellularLocation>
</comment>
<keyword evidence="6" id="KW-0206">Cytoskeleton</keyword>
<keyword evidence="3" id="KW-0963">Cytoplasm</keyword>
<keyword evidence="12" id="KW-1185">Reference proteome</keyword>
<dbReference type="GO" id="GO:0060271">
    <property type="term" value="P:cilium assembly"/>
    <property type="evidence" value="ECO:0007669"/>
    <property type="project" value="TreeGrafter"/>
</dbReference>
<sequence length="643" mass="70910">MDVATTRNLFSTLIQKPVLTDQLLQRPPFKFLHDIVTETVRCTGYPDVFSADELDATKTSASRDSKLAFLQRLVDVLNIDGSLEDVKPAKIIAGKEPELTNLLLQKLASDALVHLASKSSKKKSSSSSKKSSKVSESPKKSSKDASSKEKKISKAAPESKEEPSKSKTPKDESSRSKSKVREHKSSKEKEKKSSSSIASEDHNANGLRDEGIGSPHVISHSTAMLESSRASLPDRESSGGTSKGEDSGIADETGAESERRDSARRALSNQNPEDKPQFFDIPASTSIIQEAQPVTPVPRPLTSAGRPQTSVARPGTAVTRAPPPKLKKTKVAEIDTTTVSAQPASVGNLILEDDLADKKAEVDEFLVEEDEEAAAFVSSDASGARIASMDKDSVGHGLLVNKIIENTRELEKEALSTGVGAENVDMHESRRIRLEIESVQKAIQSTTQSVQPLTRTLEHITDDFDSMLKEIEDSRKLTARTEQLLQEQRSASVNENTFALSSTLRNLDAEIKDIRLQISSAETGSVIPAQLMSTANIRLWQHVVDSLQTSNLFLILKYLINEHREKKETAVGLRNHFSIYRDILFVALDRFNRSVDREQFDRQYAQELEHLPPRIRSLLSAHDYAPKPVVIACRRIWLPLDIL</sequence>
<dbReference type="InterPro" id="IPR041476">
    <property type="entry name" value="TRAF3IP1_C"/>
</dbReference>